<gene>
    <name evidence="1" type="ORF">BD410DRAFT_797287</name>
</gene>
<dbReference type="VEuPathDB" id="FungiDB:BD410DRAFT_797287"/>
<protein>
    <submittedName>
        <fullName evidence="1">Uncharacterized protein</fullName>
    </submittedName>
</protein>
<evidence type="ECO:0000313" key="1">
    <source>
        <dbReference type="EMBL" id="TDL14225.1"/>
    </source>
</evidence>
<keyword evidence="2" id="KW-1185">Reference proteome</keyword>
<evidence type="ECO:0000313" key="2">
    <source>
        <dbReference type="Proteomes" id="UP000294933"/>
    </source>
</evidence>
<dbReference type="Proteomes" id="UP000294933">
    <property type="component" value="Unassembled WGS sequence"/>
</dbReference>
<reference evidence="1 2" key="1">
    <citation type="submission" date="2018-06" db="EMBL/GenBank/DDBJ databases">
        <title>A transcriptomic atlas of mushroom development highlights an independent origin of complex multicellularity.</title>
        <authorList>
            <consortium name="DOE Joint Genome Institute"/>
            <person name="Krizsan K."/>
            <person name="Almasi E."/>
            <person name="Merenyi Z."/>
            <person name="Sahu N."/>
            <person name="Viragh M."/>
            <person name="Koszo T."/>
            <person name="Mondo S."/>
            <person name="Kiss B."/>
            <person name="Balint B."/>
            <person name="Kues U."/>
            <person name="Barry K."/>
            <person name="Hegedus J.C."/>
            <person name="Henrissat B."/>
            <person name="Johnson J."/>
            <person name="Lipzen A."/>
            <person name="Ohm R."/>
            <person name="Nagy I."/>
            <person name="Pangilinan J."/>
            <person name="Yan J."/>
            <person name="Xiong Y."/>
            <person name="Grigoriev I.V."/>
            <person name="Hibbett D.S."/>
            <person name="Nagy L.G."/>
        </authorList>
    </citation>
    <scope>NUCLEOTIDE SEQUENCE [LARGE SCALE GENOMIC DNA]</scope>
    <source>
        <strain evidence="1 2">SZMC22713</strain>
    </source>
</reference>
<organism evidence="1 2">
    <name type="scientific">Rickenella mellea</name>
    <dbReference type="NCBI Taxonomy" id="50990"/>
    <lineage>
        <taxon>Eukaryota</taxon>
        <taxon>Fungi</taxon>
        <taxon>Dikarya</taxon>
        <taxon>Basidiomycota</taxon>
        <taxon>Agaricomycotina</taxon>
        <taxon>Agaricomycetes</taxon>
        <taxon>Hymenochaetales</taxon>
        <taxon>Rickenellaceae</taxon>
        <taxon>Rickenella</taxon>
    </lineage>
</organism>
<accession>A0A4Y7PFX2</accession>
<dbReference type="AlphaFoldDB" id="A0A4Y7PFX2"/>
<sequence length="80" mass="9372">MALDSPTRPLDLLQLVLQMSFSQMHLSLAQARCCVDLNLVCLICCHSHCSRRRLRQYYRLEKLCCSYPPCSPSFDHRGWR</sequence>
<dbReference type="EMBL" id="ML170368">
    <property type="protein sequence ID" value="TDL14225.1"/>
    <property type="molecule type" value="Genomic_DNA"/>
</dbReference>
<proteinExistence type="predicted"/>
<name>A0A4Y7PFX2_9AGAM</name>